<evidence type="ECO:0000256" key="2">
    <source>
        <dbReference type="SAM" id="Phobius"/>
    </source>
</evidence>
<dbReference type="OrthoDB" id="1898167at2759"/>
<dbReference type="PANTHER" id="PTHR35830:SF1">
    <property type="entry name" value="OS05G0299200 PROTEIN"/>
    <property type="match status" value="1"/>
</dbReference>
<dbReference type="Proteomes" id="UP000325577">
    <property type="component" value="Linkage Group LG2"/>
</dbReference>
<keyword evidence="2" id="KW-0472">Membrane</keyword>
<dbReference type="EMBL" id="CM018043">
    <property type="protein sequence ID" value="KAA8531365.1"/>
    <property type="molecule type" value="Genomic_DNA"/>
</dbReference>
<feature type="region of interest" description="Disordered" evidence="1">
    <location>
        <begin position="25"/>
        <end position="72"/>
    </location>
</feature>
<keyword evidence="2" id="KW-1133">Transmembrane helix</keyword>
<feature type="compositionally biased region" description="Basic residues" evidence="1">
    <location>
        <begin position="46"/>
        <end position="56"/>
    </location>
</feature>
<reference evidence="3 4" key="1">
    <citation type="submission" date="2019-09" db="EMBL/GenBank/DDBJ databases">
        <title>A chromosome-level genome assembly of the Chinese tupelo Nyssa sinensis.</title>
        <authorList>
            <person name="Yang X."/>
            <person name="Kang M."/>
            <person name="Yang Y."/>
            <person name="Xiong H."/>
            <person name="Wang M."/>
            <person name="Zhang Z."/>
            <person name="Wang Z."/>
            <person name="Wu H."/>
            <person name="Ma T."/>
            <person name="Liu J."/>
            <person name="Xi Z."/>
        </authorList>
    </citation>
    <scope>NUCLEOTIDE SEQUENCE [LARGE SCALE GENOMIC DNA]</scope>
    <source>
        <strain evidence="3">J267</strain>
        <tissue evidence="3">Leaf</tissue>
    </source>
</reference>
<gene>
    <name evidence="3" type="ORF">F0562_006074</name>
</gene>
<feature type="compositionally biased region" description="Basic residues" evidence="1">
    <location>
        <begin position="25"/>
        <end position="37"/>
    </location>
</feature>
<feature type="compositionally biased region" description="Polar residues" evidence="1">
    <location>
        <begin position="57"/>
        <end position="72"/>
    </location>
</feature>
<accession>A0A5J5AJW7</accession>
<dbReference type="AlphaFoldDB" id="A0A5J5AJW7"/>
<keyword evidence="4" id="KW-1185">Reference proteome</keyword>
<organism evidence="3 4">
    <name type="scientific">Nyssa sinensis</name>
    <dbReference type="NCBI Taxonomy" id="561372"/>
    <lineage>
        <taxon>Eukaryota</taxon>
        <taxon>Viridiplantae</taxon>
        <taxon>Streptophyta</taxon>
        <taxon>Embryophyta</taxon>
        <taxon>Tracheophyta</taxon>
        <taxon>Spermatophyta</taxon>
        <taxon>Magnoliopsida</taxon>
        <taxon>eudicotyledons</taxon>
        <taxon>Gunneridae</taxon>
        <taxon>Pentapetalae</taxon>
        <taxon>asterids</taxon>
        <taxon>Cornales</taxon>
        <taxon>Nyssaceae</taxon>
        <taxon>Nyssa</taxon>
    </lineage>
</organism>
<sequence length="464" mass="52774">MNSSLCISSSSHPTLPHFSAPKWRIHHHNPRNHHRPIHPTISCSFSRRRPRSRRRLNPNTFPQSEPSSPSNSKVQMVIDIEQLSNEASLSINSFLTSSELKFDQFVKSGNEAFEDLQTLITFDPDRNVMISCRRSTLQFVGNLVLWGCVIVFAFRVLVKLGLGFRDRLGFGYGGGVIRRRDRSLGGREVVVARKKNRMTDFSVSTNPLSPVRGTLSRVSDAMPRSWVRTKEKKLPHWWPVSLLPPVLTIHKEEYQKEANRLIRAIMDNRMSGQDILEDDIIQLRQICRTSGVRVFIDTTNARDSFYRASVDFVLNKCSSAASHSIIFQIDGEDARQFIAGLADNLGLESIRAARIVSAAVAARTRSYFLQAWALEMQDKHSEAVAELSKICLIHHTFPPEEGSPEMEMVARGLEKHLKVEQREFLMNMLIRICDEENHRSLAEAMGLAKRNKCPMILDTQARKC</sequence>
<name>A0A5J5AJW7_9ASTE</name>
<proteinExistence type="predicted"/>
<evidence type="ECO:0000256" key="1">
    <source>
        <dbReference type="SAM" id="MobiDB-lite"/>
    </source>
</evidence>
<evidence type="ECO:0000313" key="4">
    <source>
        <dbReference type="Proteomes" id="UP000325577"/>
    </source>
</evidence>
<feature type="transmembrane region" description="Helical" evidence="2">
    <location>
        <begin position="139"/>
        <end position="158"/>
    </location>
</feature>
<protein>
    <submittedName>
        <fullName evidence="3">Uncharacterized protein</fullName>
    </submittedName>
</protein>
<dbReference type="PANTHER" id="PTHR35830">
    <property type="entry name" value="OS05G0299200 PROTEIN"/>
    <property type="match status" value="1"/>
</dbReference>
<keyword evidence="2" id="KW-0812">Transmembrane</keyword>
<evidence type="ECO:0000313" key="3">
    <source>
        <dbReference type="EMBL" id="KAA8531365.1"/>
    </source>
</evidence>